<evidence type="ECO:0000313" key="2">
    <source>
        <dbReference type="EMBL" id="PUU82982.1"/>
    </source>
</evidence>
<evidence type="ECO:0000256" key="1">
    <source>
        <dbReference type="SAM" id="MobiDB-lite"/>
    </source>
</evidence>
<keyword evidence="3" id="KW-1185">Reference proteome</keyword>
<proteinExistence type="predicted"/>
<dbReference type="Proteomes" id="UP000244722">
    <property type="component" value="Unassembled WGS sequence"/>
</dbReference>
<feature type="compositionally biased region" description="Basic and acidic residues" evidence="1">
    <location>
        <begin position="178"/>
        <end position="190"/>
    </location>
</feature>
<feature type="region of interest" description="Disordered" evidence="1">
    <location>
        <begin position="1"/>
        <end position="138"/>
    </location>
</feature>
<evidence type="ECO:0000313" key="3">
    <source>
        <dbReference type="Proteomes" id="UP000244722"/>
    </source>
</evidence>
<feature type="compositionally biased region" description="Polar residues" evidence="1">
    <location>
        <begin position="61"/>
        <end position="73"/>
    </location>
</feature>
<dbReference type="AlphaFoldDB" id="A0A2T7A5G2"/>
<dbReference type="EMBL" id="NESQ01000019">
    <property type="protein sequence ID" value="PUU82982.1"/>
    <property type="molecule type" value="Genomic_DNA"/>
</dbReference>
<feature type="compositionally biased region" description="Basic residues" evidence="1">
    <location>
        <begin position="191"/>
        <end position="202"/>
    </location>
</feature>
<sequence>MEINSNLTDVPGYSNAGHRRPFGSSHCLPSPATSSDDPMHPPHSQAPSAHLEYSQPAHLASIQSAGSFSSLPTGSIEKTAEKGGHKDCRGEDSDEENFPDETQTEATVEAAVPSLVSTLQSKRKRESDNKQAQQQLQSDAEKYPLFCSFLAPKGSKIPVNRYQFLNAEKDILRYLSEKGKERQMENPERKYLKKSKERRNAN</sequence>
<name>A0A2T7A5G2_TUBBO</name>
<gene>
    <name evidence="2" type="ORF">B9Z19DRAFT_1119955</name>
</gene>
<organism evidence="2 3">
    <name type="scientific">Tuber borchii</name>
    <name type="common">White truffle</name>
    <dbReference type="NCBI Taxonomy" id="42251"/>
    <lineage>
        <taxon>Eukaryota</taxon>
        <taxon>Fungi</taxon>
        <taxon>Dikarya</taxon>
        <taxon>Ascomycota</taxon>
        <taxon>Pezizomycotina</taxon>
        <taxon>Pezizomycetes</taxon>
        <taxon>Pezizales</taxon>
        <taxon>Tuberaceae</taxon>
        <taxon>Tuber</taxon>
    </lineage>
</organism>
<comment type="caution">
    <text evidence="2">The sequence shown here is derived from an EMBL/GenBank/DDBJ whole genome shotgun (WGS) entry which is preliminary data.</text>
</comment>
<feature type="compositionally biased region" description="Acidic residues" evidence="1">
    <location>
        <begin position="92"/>
        <end position="103"/>
    </location>
</feature>
<feature type="region of interest" description="Disordered" evidence="1">
    <location>
        <begin position="178"/>
        <end position="202"/>
    </location>
</feature>
<feature type="compositionally biased region" description="Basic and acidic residues" evidence="1">
    <location>
        <begin position="78"/>
        <end position="91"/>
    </location>
</feature>
<protein>
    <submittedName>
        <fullName evidence="2">Uncharacterized protein</fullName>
    </submittedName>
</protein>
<reference evidence="2 3" key="1">
    <citation type="submission" date="2017-04" db="EMBL/GenBank/DDBJ databases">
        <title>Draft genome sequence of Tuber borchii Vittad., a whitish edible truffle.</title>
        <authorList>
            <consortium name="DOE Joint Genome Institute"/>
            <person name="Murat C."/>
            <person name="Kuo A."/>
            <person name="Barry K.W."/>
            <person name="Clum A."/>
            <person name="Dockter R.B."/>
            <person name="Fauchery L."/>
            <person name="Iotti M."/>
            <person name="Kohler A."/>
            <person name="Labutti K."/>
            <person name="Lindquist E.A."/>
            <person name="Lipzen A."/>
            <person name="Ohm R.A."/>
            <person name="Wang M."/>
            <person name="Grigoriev I.V."/>
            <person name="Zambonelli A."/>
            <person name="Martin F.M."/>
        </authorList>
    </citation>
    <scope>NUCLEOTIDE SEQUENCE [LARGE SCALE GENOMIC DNA]</scope>
    <source>
        <strain evidence="2 3">Tbo3840</strain>
    </source>
</reference>
<accession>A0A2T7A5G2</accession>